<dbReference type="RefSeq" id="WP_176942287.1">
    <property type="nucleotide sequence ID" value="NZ_JABZEC010000002.1"/>
</dbReference>
<evidence type="ECO:0000313" key="2">
    <source>
        <dbReference type="EMBL" id="NVY96128.1"/>
    </source>
</evidence>
<organism evidence="2 3">
    <name type="scientific">Bombilactobacillus apium</name>
    <dbReference type="NCBI Taxonomy" id="2675299"/>
    <lineage>
        <taxon>Bacteria</taxon>
        <taxon>Bacillati</taxon>
        <taxon>Bacillota</taxon>
        <taxon>Bacilli</taxon>
        <taxon>Lactobacillales</taxon>
        <taxon>Lactobacillaceae</taxon>
        <taxon>Bombilactobacillus</taxon>
    </lineage>
</organism>
<dbReference type="Gene3D" id="3.30.565.10">
    <property type="entry name" value="Histidine kinase-like ATPase, C-terminal domain"/>
    <property type="match status" value="1"/>
</dbReference>
<name>A0A850RBF3_9LACO</name>
<reference evidence="2 3" key="1">
    <citation type="submission" date="2020-06" db="EMBL/GenBank/DDBJ databases">
        <authorList>
            <person name="Kang J."/>
        </authorList>
    </citation>
    <scope>NUCLEOTIDE SEQUENCE [LARGE SCALE GENOMIC DNA]</scope>
    <source>
        <strain evidence="2 3">DCY120</strain>
    </source>
</reference>
<dbReference type="SUPFAM" id="SSF55874">
    <property type="entry name" value="ATPase domain of HSP90 chaperone/DNA topoisomerase II/histidine kinase"/>
    <property type="match status" value="1"/>
</dbReference>
<gene>
    <name evidence="2" type="ORF">HU830_02880</name>
</gene>
<keyword evidence="3" id="KW-1185">Reference proteome</keyword>
<dbReference type="EMBL" id="JABZEC010000002">
    <property type="protein sequence ID" value="NVY96128.1"/>
    <property type="molecule type" value="Genomic_DNA"/>
</dbReference>
<dbReference type="PANTHER" id="PTHR40448:SF1">
    <property type="entry name" value="TWO-COMPONENT SENSOR HISTIDINE KINASE"/>
    <property type="match status" value="1"/>
</dbReference>
<dbReference type="GO" id="GO:0042802">
    <property type="term" value="F:identical protein binding"/>
    <property type="evidence" value="ECO:0007669"/>
    <property type="project" value="TreeGrafter"/>
</dbReference>
<dbReference type="InterPro" id="IPR036890">
    <property type="entry name" value="HATPase_C_sf"/>
</dbReference>
<dbReference type="Pfam" id="PF14501">
    <property type="entry name" value="HATPase_c_5"/>
    <property type="match status" value="1"/>
</dbReference>
<comment type="caution">
    <text evidence="2">The sequence shown here is derived from an EMBL/GenBank/DDBJ whole genome shotgun (WGS) entry which is preliminary data.</text>
</comment>
<dbReference type="InterPro" id="IPR032834">
    <property type="entry name" value="NatK-like_C"/>
</dbReference>
<dbReference type="PANTHER" id="PTHR40448">
    <property type="entry name" value="TWO-COMPONENT SENSOR HISTIDINE KINASE"/>
    <property type="match status" value="1"/>
</dbReference>
<sequence>MVNKKKIQSLKDQQLIDLEHYVNQIENTYEQLRYFQHDFKNILISLNESIKTNDINLVRENYQHILKSQNIVQDTNKSELNFPKLNNIKNMLIKSILYAYLVQATQKRVPVTLEVTEPIVNEPIDTFDYVRLLSILLDNALEEAEKYPDGVVHLCFIKNNDLTVIIENTCHENYKQLPELFKKSISSKGKQRGLGLASAEMILNKYKNISLETQVAGQVFTQKMIMKW</sequence>
<evidence type="ECO:0000259" key="1">
    <source>
        <dbReference type="Pfam" id="PF14501"/>
    </source>
</evidence>
<dbReference type="Proteomes" id="UP000563523">
    <property type="component" value="Unassembled WGS sequence"/>
</dbReference>
<feature type="domain" description="Sensor histidine kinase NatK-like C-terminal" evidence="1">
    <location>
        <begin position="126"/>
        <end position="226"/>
    </location>
</feature>
<evidence type="ECO:0000313" key="3">
    <source>
        <dbReference type="Proteomes" id="UP000563523"/>
    </source>
</evidence>
<accession>A0A850RBF3</accession>
<protein>
    <submittedName>
        <fullName evidence="2">GHKL domain-containing protein</fullName>
    </submittedName>
</protein>
<dbReference type="AlphaFoldDB" id="A0A850RBF3"/>
<proteinExistence type="predicted"/>